<dbReference type="PROSITE" id="PS00107">
    <property type="entry name" value="PROTEIN_KINASE_ATP"/>
    <property type="match status" value="1"/>
</dbReference>
<keyword evidence="9 14" id="KW-1133">Transmembrane helix</keyword>
<keyword evidence="2" id="KW-0723">Serine/threonine-protein kinase</keyword>
<dbReference type="SMART" id="SM00220">
    <property type="entry name" value="S_TKc"/>
    <property type="match status" value="1"/>
</dbReference>
<feature type="compositionally biased region" description="Polar residues" evidence="13">
    <location>
        <begin position="335"/>
        <end position="349"/>
    </location>
</feature>
<dbReference type="EMBL" id="AWUE01019629">
    <property type="protein sequence ID" value="OMO72628.1"/>
    <property type="molecule type" value="Genomic_DNA"/>
</dbReference>
<feature type="domain" description="Protein kinase" evidence="15">
    <location>
        <begin position="420"/>
        <end position="656"/>
    </location>
</feature>
<evidence type="ECO:0000256" key="13">
    <source>
        <dbReference type="SAM" id="MobiDB-lite"/>
    </source>
</evidence>
<keyword evidence="10 14" id="KW-0472">Membrane</keyword>
<evidence type="ECO:0000256" key="7">
    <source>
        <dbReference type="ARBA" id="ARBA00022777"/>
    </source>
</evidence>
<dbReference type="FunFam" id="3.30.200.20:FF:000645">
    <property type="entry name" value="Receptor-like protein kinase FERONIA"/>
    <property type="match status" value="1"/>
</dbReference>
<evidence type="ECO:0000313" key="16">
    <source>
        <dbReference type="EMBL" id="OMO72628.1"/>
    </source>
</evidence>
<dbReference type="STRING" id="93759.A0A1R3HQK8"/>
<reference evidence="17" key="1">
    <citation type="submission" date="2013-09" db="EMBL/GenBank/DDBJ databases">
        <title>Corchorus olitorius genome sequencing.</title>
        <authorList>
            <person name="Alam M."/>
            <person name="Haque M.S."/>
            <person name="Islam M.S."/>
            <person name="Emdad E.M."/>
            <person name="Islam M.M."/>
            <person name="Ahmed B."/>
            <person name="Halim A."/>
            <person name="Hossen Q.M.M."/>
            <person name="Hossain M.Z."/>
            <person name="Ahmed R."/>
            <person name="Khan M.M."/>
            <person name="Islam R."/>
            <person name="Rashid M.M."/>
            <person name="Khan S.A."/>
            <person name="Rahman M.S."/>
            <person name="Alam M."/>
            <person name="Yahiya A.S."/>
            <person name="Khan M.S."/>
            <person name="Azam M.S."/>
            <person name="Haque T."/>
            <person name="Lashkar M.Z.H."/>
            <person name="Akhand A.I."/>
            <person name="Morshed G."/>
            <person name="Roy S."/>
            <person name="Uddin K.S."/>
            <person name="Rabeya T."/>
            <person name="Hossain A.S."/>
            <person name="Chowdhury A."/>
            <person name="Snigdha A.R."/>
            <person name="Mortoza M.S."/>
            <person name="Matin S.A."/>
            <person name="Hoque S.M.E."/>
            <person name="Islam M.K."/>
            <person name="Roy D.K."/>
            <person name="Haider R."/>
            <person name="Moosa M.M."/>
            <person name="Elias S.M."/>
            <person name="Hasan A.M."/>
            <person name="Jahan S."/>
            <person name="Shafiuddin M."/>
            <person name="Mahmood N."/>
            <person name="Shommy N.S."/>
        </authorList>
    </citation>
    <scope>NUCLEOTIDE SEQUENCE [LARGE SCALE GENOMIC DNA]</scope>
    <source>
        <strain evidence="17">cv. O-4</strain>
    </source>
</reference>
<keyword evidence="17" id="KW-1185">Reference proteome</keyword>
<dbReference type="FunFam" id="2.60.120.430:FF:000003">
    <property type="entry name" value="FERONIA receptor-like kinase"/>
    <property type="match status" value="1"/>
</dbReference>
<evidence type="ECO:0000256" key="12">
    <source>
        <dbReference type="PROSITE-ProRule" id="PRU10141"/>
    </source>
</evidence>
<protein>
    <recommendedName>
        <fullName evidence="15">Protein kinase domain-containing protein</fullName>
    </recommendedName>
</protein>
<evidence type="ECO:0000256" key="2">
    <source>
        <dbReference type="ARBA" id="ARBA00022527"/>
    </source>
</evidence>
<dbReference type="PROSITE" id="PS00108">
    <property type="entry name" value="PROTEIN_KINASE_ST"/>
    <property type="match status" value="1"/>
</dbReference>
<evidence type="ECO:0000256" key="9">
    <source>
        <dbReference type="ARBA" id="ARBA00022989"/>
    </source>
</evidence>
<dbReference type="PANTHER" id="PTHR27003:SF456">
    <property type="entry name" value="RECEPTOR-LIKE PROTEIN KINASE FERONIA"/>
    <property type="match status" value="1"/>
</dbReference>
<evidence type="ECO:0000259" key="15">
    <source>
        <dbReference type="PROSITE" id="PS50011"/>
    </source>
</evidence>
<accession>A0A1R3HQK8</accession>
<keyword evidence="7" id="KW-0418">Kinase</keyword>
<dbReference type="PANTHER" id="PTHR27003">
    <property type="entry name" value="OS07G0166700 PROTEIN"/>
    <property type="match status" value="1"/>
</dbReference>
<dbReference type="InterPro" id="IPR011009">
    <property type="entry name" value="Kinase-like_dom_sf"/>
</dbReference>
<dbReference type="OrthoDB" id="1720310at2759"/>
<dbReference type="SUPFAM" id="SSF56112">
    <property type="entry name" value="Protein kinase-like (PK-like)"/>
    <property type="match status" value="1"/>
</dbReference>
<keyword evidence="5" id="KW-0732">Signal</keyword>
<dbReference type="InterPro" id="IPR000719">
    <property type="entry name" value="Prot_kinase_dom"/>
</dbReference>
<keyword evidence="3" id="KW-0808">Transferase</keyword>
<gene>
    <name evidence="16" type="ORF">COLO4_27540</name>
</gene>
<evidence type="ECO:0000256" key="3">
    <source>
        <dbReference type="ARBA" id="ARBA00022679"/>
    </source>
</evidence>
<dbReference type="InterPro" id="IPR024788">
    <property type="entry name" value="Malectin-like_Carb-bd_dom"/>
</dbReference>
<dbReference type="Gene3D" id="1.10.510.10">
    <property type="entry name" value="Transferase(Phosphotransferase) domain 1"/>
    <property type="match status" value="1"/>
</dbReference>
<dbReference type="GO" id="GO:0004674">
    <property type="term" value="F:protein serine/threonine kinase activity"/>
    <property type="evidence" value="ECO:0007669"/>
    <property type="project" value="UniProtKB-KW"/>
</dbReference>
<keyword evidence="8 12" id="KW-0067">ATP-binding</keyword>
<comment type="subcellular location">
    <subcellularLocation>
        <location evidence="1">Membrane</location>
        <topology evidence="1">Single-pass type I membrane protein</topology>
    </subcellularLocation>
</comment>
<dbReference type="GO" id="GO:0005524">
    <property type="term" value="F:ATP binding"/>
    <property type="evidence" value="ECO:0007669"/>
    <property type="project" value="UniProtKB-UniRule"/>
</dbReference>
<feature type="transmembrane region" description="Helical" evidence="14">
    <location>
        <begin position="6"/>
        <end position="25"/>
    </location>
</feature>
<evidence type="ECO:0000256" key="5">
    <source>
        <dbReference type="ARBA" id="ARBA00022729"/>
    </source>
</evidence>
<feature type="binding site" evidence="12">
    <location>
        <position position="449"/>
    </location>
    <ligand>
        <name>ATP</name>
        <dbReference type="ChEBI" id="CHEBI:30616"/>
    </ligand>
</feature>
<keyword evidence="4 14" id="KW-0812">Transmembrane</keyword>
<dbReference type="Gene3D" id="3.30.200.20">
    <property type="entry name" value="Phosphorylase Kinase, domain 1"/>
    <property type="match status" value="1"/>
</dbReference>
<evidence type="ECO:0000256" key="10">
    <source>
        <dbReference type="ARBA" id="ARBA00023136"/>
    </source>
</evidence>
<evidence type="ECO:0000256" key="11">
    <source>
        <dbReference type="ARBA" id="ARBA00023180"/>
    </source>
</evidence>
<feature type="region of interest" description="Disordered" evidence="13">
    <location>
        <begin position="333"/>
        <end position="356"/>
    </location>
</feature>
<keyword evidence="11" id="KW-0325">Glycoprotein</keyword>
<keyword evidence="6 12" id="KW-0547">Nucleotide-binding</keyword>
<evidence type="ECO:0000256" key="1">
    <source>
        <dbReference type="ARBA" id="ARBA00004479"/>
    </source>
</evidence>
<organism evidence="16 17">
    <name type="scientific">Corchorus olitorius</name>
    <dbReference type="NCBI Taxonomy" id="93759"/>
    <lineage>
        <taxon>Eukaryota</taxon>
        <taxon>Viridiplantae</taxon>
        <taxon>Streptophyta</taxon>
        <taxon>Embryophyta</taxon>
        <taxon>Tracheophyta</taxon>
        <taxon>Spermatophyta</taxon>
        <taxon>Magnoliopsida</taxon>
        <taxon>eudicotyledons</taxon>
        <taxon>Gunneridae</taxon>
        <taxon>Pentapetalae</taxon>
        <taxon>rosids</taxon>
        <taxon>malvids</taxon>
        <taxon>Malvales</taxon>
        <taxon>Malvaceae</taxon>
        <taxon>Grewioideae</taxon>
        <taxon>Apeibeae</taxon>
        <taxon>Corchorus</taxon>
    </lineage>
</organism>
<proteinExistence type="predicted"/>
<dbReference type="AlphaFoldDB" id="A0A1R3HQK8"/>
<dbReference type="GO" id="GO:0004714">
    <property type="term" value="F:transmembrane receptor protein tyrosine kinase activity"/>
    <property type="evidence" value="ECO:0007669"/>
    <property type="project" value="InterPro"/>
</dbReference>
<dbReference type="InterPro" id="IPR045272">
    <property type="entry name" value="ANXUR1/2-like"/>
</dbReference>
<evidence type="ECO:0000256" key="4">
    <source>
        <dbReference type="ARBA" id="ARBA00022692"/>
    </source>
</evidence>
<evidence type="ECO:0000313" key="17">
    <source>
        <dbReference type="Proteomes" id="UP000187203"/>
    </source>
</evidence>
<dbReference type="Pfam" id="PF07714">
    <property type="entry name" value="PK_Tyr_Ser-Thr"/>
    <property type="match status" value="1"/>
</dbReference>
<dbReference type="Gene3D" id="2.60.120.430">
    <property type="entry name" value="Galactose-binding lectin"/>
    <property type="match status" value="2"/>
</dbReference>
<name>A0A1R3HQK8_9ROSI</name>
<dbReference type="CDD" id="cd14066">
    <property type="entry name" value="STKc_IRAK"/>
    <property type="match status" value="1"/>
</dbReference>
<dbReference type="Proteomes" id="UP000187203">
    <property type="component" value="Unassembled WGS sequence"/>
</dbReference>
<dbReference type="PROSITE" id="PS50011">
    <property type="entry name" value="PROTEIN_KINASE_DOM"/>
    <property type="match status" value="1"/>
</dbReference>
<dbReference type="InterPro" id="IPR008271">
    <property type="entry name" value="Ser/Thr_kinase_AS"/>
</dbReference>
<dbReference type="GO" id="GO:0005886">
    <property type="term" value="C:plasma membrane"/>
    <property type="evidence" value="ECO:0007669"/>
    <property type="project" value="TreeGrafter"/>
</dbReference>
<dbReference type="InterPro" id="IPR017441">
    <property type="entry name" value="Protein_kinase_ATP_BS"/>
</dbReference>
<evidence type="ECO:0000256" key="6">
    <source>
        <dbReference type="ARBA" id="ARBA00022741"/>
    </source>
</evidence>
<dbReference type="GO" id="GO:0009506">
    <property type="term" value="C:plasmodesma"/>
    <property type="evidence" value="ECO:0007669"/>
    <property type="project" value="TreeGrafter"/>
</dbReference>
<dbReference type="Pfam" id="PF12819">
    <property type="entry name" value="Malectin_like"/>
    <property type="match status" value="1"/>
</dbReference>
<feature type="transmembrane region" description="Helical" evidence="14">
    <location>
        <begin position="364"/>
        <end position="388"/>
    </location>
</feature>
<dbReference type="InterPro" id="IPR001245">
    <property type="entry name" value="Ser-Thr/Tyr_kinase_cat_dom"/>
</dbReference>
<sequence length="656" mass="73884">MEKFSAITPITIFFTLLPLAFVAIADQQRPYVPIENITLNCGASSDLNDPDGRFWAGDNKGSKFGPNIESSSISYKADTRGSVVDTVPYMTARVSSSEFTYRFNVSQGKKFVRLYFYPVSYGKFDQAKAYFSVKTENQVLDLIFTPTDPSASNDTYHAFINGIEIVSMPPQLYNLSSPTVETGLRFIGQRSTALETVYRLNVGGRTIPPVKDSGMLFRLWSDDFSYLLTDNSYFSANFSLPIKYTKIPSYTAPEEVYMTARSMGPNHTYNKLHNLTWGLPVDSGFTYMDIEQQNEQSTITISLHPLVDKYFDSILNGIEVFKLSDAGGNLAAPNPQVSTISPHDPSNSDMRPPIRKSGNKRTRIVAIVGPISSFIAISLLVFFIYRILSNKVGTRNTPQLPSDVCRHFSLREIKVATNNFDPNFIVGRGGFGDVYKGFINDGSTIVAIKRLNPSSKQGVHEFKTEIEMLSQLRHQNLVSLIGYCEDGKEMLLVYDYMAHGTLRDHLYNTNNPPLLWNQRLKICIGAAYGLNYLHRGPNHTIIHRDVKTANILLSEKWVAKVSDFGLSKMNDMSNTHISTVVKGSFGYLDPEYYRLQQLSEKSDVYSFGVVLSEVLCARAPIDRTRDHMEISLVEWVKHCYKNEILNRIVDSHLQGR</sequence>
<evidence type="ECO:0000256" key="8">
    <source>
        <dbReference type="ARBA" id="ARBA00022840"/>
    </source>
</evidence>
<evidence type="ECO:0000256" key="14">
    <source>
        <dbReference type="SAM" id="Phobius"/>
    </source>
</evidence>
<comment type="caution">
    <text evidence="16">The sequence shown here is derived from an EMBL/GenBank/DDBJ whole genome shotgun (WGS) entry which is preliminary data.</text>
</comment>